<dbReference type="PROSITE" id="PS51257">
    <property type="entry name" value="PROKAR_LIPOPROTEIN"/>
    <property type="match status" value="1"/>
</dbReference>
<gene>
    <name evidence="2" type="ORF">KC19_1G332300</name>
    <name evidence="3" type="ORF">KC19_1G333000</name>
</gene>
<dbReference type="Proteomes" id="UP000822688">
    <property type="component" value="Chromosome 1"/>
</dbReference>
<evidence type="ECO:0000313" key="3">
    <source>
        <dbReference type="EMBL" id="KAG0593478.1"/>
    </source>
</evidence>
<organism evidence="2 4">
    <name type="scientific">Ceratodon purpureus</name>
    <name type="common">Fire moss</name>
    <name type="synonym">Dicranum purpureum</name>
    <dbReference type="NCBI Taxonomy" id="3225"/>
    <lineage>
        <taxon>Eukaryota</taxon>
        <taxon>Viridiplantae</taxon>
        <taxon>Streptophyta</taxon>
        <taxon>Embryophyta</taxon>
        <taxon>Bryophyta</taxon>
        <taxon>Bryophytina</taxon>
        <taxon>Bryopsida</taxon>
        <taxon>Dicranidae</taxon>
        <taxon>Pseudoditrichales</taxon>
        <taxon>Ditrichaceae</taxon>
        <taxon>Ceratodon</taxon>
    </lineage>
</organism>
<comment type="caution">
    <text evidence="2">The sequence shown here is derived from an EMBL/GenBank/DDBJ whole genome shotgun (WGS) entry which is preliminary data.</text>
</comment>
<sequence length="60" mass="6251">MGETKRKGMEGAVESVGLIFTLPLALVSCEADPGGEPKVLTPRDATNSHAKRSLVMALVA</sequence>
<proteinExistence type="predicted"/>
<evidence type="ECO:0000256" key="1">
    <source>
        <dbReference type="SAM" id="SignalP"/>
    </source>
</evidence>
<dbReference type="EMBL" id="CM026421">
    <property type="protein sequence ID" value="KAG0593478.1"/>
    <property type="molecule type" value="Genomic_DNA"/>
</dbReference>
<evidence type="ECO:0000313" key="4">
    <source>
        <dbReference type="Proteomes" id="UP000822688"/>
    </source>
</evidence>
<accession>A0A8T0JEZ9</accession>
<dbReference type="EMBL" id="CM026421">
    <property type="protein sequence ID" value="KAG0593469.1"/>
    <property type="molecule type" value="Genomic_DNA"/>
</dbReference>
<keyword evidence="4" id="KW-1185">Reference proteome</keyword>
<keyword evidence="1" id="KW-0732">Signal</keyword>
<feature type="signal peptide" evidence="1">
    <location>
        <begin position="1"/>
        <end position="31"/>
    </location>
</feature>
<protein>
    <submittedName>
        <fullName evidence="2">Uncharacterized protein</fullName>
    </submittedName>
</protein>
<dbReference type="AlphaFoldDB" id="A0A8T0JEZ9"/>
<reference evidence="2" key="1">
    <citation type="submission" date="2020-06" db="EMBL/GenBank/DDBJ databases">
        <title>WGS assembly of Ceratodon purpureus strain R40.</title>
        <authorList>
            <person name="Carey S.B."/>
            <person name="Jenkins J."/>
            <person name="Shu S."/>
            <person name="Lovell J.T."/>
            <person name="Sreedasyam A."/>
            <person name="Maumus F."/>
            <person name="Tiley G.P."/>
            <person name="Fernandez-Pozo N."/>
            <person name="Barry K."/>
            <person name="Chen C."/>
            <person name="Wang M."/>
            <person name="Lipzen A."/>
            <person name="Daum C."/>
            <person name="Saski C.A."/>
            <person name="Payton A.C."/>
            <person name="Mcbreen J.C."/>
            <person name="Conrad R.E."/>
            <person name="Kollar L.M."/>
            <person name="Olsson S."/>
            <person name="Huttunen S."/>
            <person name="Landis J.B."/>
            <person name="Wickett N.J."/>
            <person name="Johnson M.G."/>
            <person name="Rensing S.A."/>
            <person name="Grimwood J."/>
            <person name="Schmutz J."/>
            <person name="Mcdaniel S.F."/>
        </authorList>
    </citation>
    <scope>NUCLEOTIDE SEQUENCE</scope>
    <source>
        <strain evidence="2">R40</strain>
    </source>
</reference>
<name>A0A8T0JEZ9_CERPU</name>
<evidence type="ECO:0000313" key="2">
    <source>
        <dbReference type="EMBL" id="KAG0593469.1"/>
    </source>
</evidence>
<feature type="chain" id="PRO_5036274582" evidence="1">
    <location>
        <begin position="32"/>
        <end position="60"/>
    </location>
</feature>